<comment type="similarity">
    <text evidence="1">Belongs to the 'GDXG' lipolytic enzyme family.</text>
</comment>
<dbReference type="Gene3D" id="3.40.50.1820">
    <property type="entry name" value="alpha/beta hydrolase"/>
    <property type="match status" value="1"/>
</dbReference>
<dbReference type="STRING" id="716816.BST96_06475"/>
<proteinExistence type="inferred from homology"/>
<evidence type="ECO:0000259" key="3">
    <source>
        <dbReference type="Pfam" id="PF07859"/>
    </source>
</evidence>
<dbReference type="PANTHER" id="PTHR48081:SF30">
    <property type="entry name" value="ACETYL-HYDROLASE LIPR-RELATED"/>
    <property type="match status" value="1"/>
</dbReference>
<keyword evidence="5" id="KW-1185">Reference proteome</keyword>
<dbReference type="InterPro" id="IPR029058">
    <property type="entry name" value="AB_hydrolase_fold"/>
</dbReference>
<evidence type="ECO:0000256" key="1">
    <source>
        <dbReference type="ARBA" id="ARBA00010515"/>
    </source>
</evidence>
<dbReference type="EMBL" id="CP019343">
    <property type="protein sequence ID" value="ARN73788.1"/>
    <property type="molecule type" value="Genomic_DNA"/>
</dbReference>
<feature type="domain" description="Alpha/beta hydrolase fold-3" evidence="3">
    <location>
        <begin position="109"/>
        <end position="312"/>
    </location>
</feature>
<dbReference type="KEGG" id="osg:BST96_06475"/>
<dbReference type="InterPro" id="IPR050300">
    <property type="entry name" value="GDXG_lipolytic_enzyme"/>
</dbReference>
<sequence length="336" mass="36495">MTKPADTHTSIKVPAFRLEDSALLSAESRQAIKCYRDYLCQQISAATTVPSDPAAVRHQAQQRFVQGPVYASLIARYAATSTTETLAGVNCEVFLPTAGISPANTNRVLINLHGGSFENGTHTNGVLESLPVAALGKIKVISIDYRKAPEHRFPAATDDVEAVYSALLADYKPQQIGIYGASAGAELTAQTLVRLQQRKLPLPMAIGLLASGATRFDLGDSVTIGDALVQASLGLGIKEDIIPRYYQGVDLNSPEATPAQSSTLLEAFPTTFLASSTRDFALSQTVTTHRHLLKLGVPAELHIWEGLDHVFHYNPDLPETDELHREVVRFFDQYLK</sequence>
<protein>
    <recommendedName>
        <fullName evidence="3">Alpha/beta hydrolase fold-3 domain-containing protein</fullName>
    </recommendedName>
</protein>
<dbReference type="RefSeq" id="WP_169713931.1">
    <property type="nucleotide sequence ID" value="NZ_CP019343.1"/>
</dbReference>
<accession>A0A1X9N6R6</accession>
<dbReference type="PANTHER" id="PTHR48081">
    <property type="entry name" value="AB HYDROLASE SUPERFAMILY PROTEIN C4A8.06C"/>
    <property type="match status" value="1"/>
</dbReference>
<gene>
    <name evidence="4" type="ORF">BST96_06475</name>
</gene>
<dbReference type="Proteomes" id="UP000193450">
    <property type="component" value="Chromosome"/>
</dbReference>
<name>A0A1X9N6R6_9GAMM</name>
<evidence type="ECO:0000256" key="2">
    <source>
        <dbReference type="ARBA" id="ARBA00022801"/>
    </source>
</evidence>
<dbReference type="SUPFAM" id="SSF53474">
    <property type="entry name" value="alpha/beta-Hydrolases"/>
    <property type="match status" value="1"/>
</dbReference>
<organism evidence="4 5">
    <name type="scientific">Oceanicoccus sagamiensis</name>
    <dbReference type="NCBI Taxonomy" id="716816"/>
    <lineage>
        <taxon>Bacteria</taxon>
        <taxon>Pseudomonadati</taxon>
        <taxon>Pseudomonadota</taxon>
        <taxon>Gammaproteobacteria</taxon>
        <taxon>Cellvibrionales</taxon>
        <taxon>Spongiibacteraceae</taxon>
        <taxon>Oceanicoccus</taxon>
    </lineage>
</organism>
<dbReference type="InterPro" id="IPR013094">
    <property type="entry name" value="AB_hydrolase_3"/>
</dbReference>
<dbReference type="Pfam" id="PF07859">
    <property type="entry name" value="Abhydrolase_3"/>
    <property type="match status" value="1"/>
</dbReference>
<evidence type="ECO:0000313" key="5">
    <source>
        <dbReference type="Proteomes" id="UP000193450"/>
    </source>
</evidence>
<dbReference type="GO" id="GO:0004806">
    <property type="term" value="F:triacylglycerol lipase activity"/>
    <property type="evidence" value="ECO:0007669"/>
    <property type="project" value="TreeGrafter"/>
</dbReference>
<dbReference type="AlphaFoldDB" id="A0A1X9N6R6"/>
<keyword evidence="2" id="KW-0378">Hydrolase</keyword>
<evidence type="ECO:0000313" key="4">
    <source>
        <dbReference type="EMBL" id="ARN73788.1"/>
    </source>
</evidence>
<reference evidence="4 5" key="1">
    <citation type="submission" date="2016-11" db="EMBL/GenBank/DDBJ databases">
        <title>Trade-off between light-utilization and light-protection in marine flavobacteria.</title>
        <authorList>
            <person name="Kumagai Y."/>
        </authorList>
    </citation>
    <scope>NUCLEOTIDE SEQUENCE [LARGE SCALE GENOMIC DNA]</scope>
    <source>
        <strain evidence="4 5">NBRC 107125</strain>
    </source>
</reference>